<protein>
    <submittedName>
        <fullName evidence="1">Uncharacterized protein</fullName>
    </submittedName>
</protein>
<accession>A0AAV7Q5Z7</accession>
<gene>
    <name evidence="1" type="ORF">NDU88_002429</name>
</gene>
<dbReference type="Proteomes" id="UP001066276">
    <property type="component" value="Chromosome 6"/>
</dbReference>
<sequence>MILVCGRLQKPRPGAPRALASRDTLTNLMFVAQFSSSCFKLEAGDLFVAVLRLHFWKQPLWDSRHQILRDAVHAE</sequence>
<comment type="caution">
    <text evidence="1">The sequence shown here is derived from an EMBL/GenBank/DDBJ whole genome shotgun (WGS) entry which is preliminary data.</text>
</comment>
<name>A0AAV7Q5Z7_PLEWA</name>
<dbReference type="AlphaFoldDB" id="A0AAV7Q5Z7"/>
<proteinExistence type="predicted"/>
<dbReference type="EMBL" id="JANPWB010000010">
    <property type="protein sequence ID" value="KAJ1136002.1"/>
    <property type="molecule type" value="Genomic_DNA"/>
</dbReference>
<evidence type="ECO:0000313" key="2">
    <source>
        <dbReference type="Proteomes" id="UP001066276"/>
    </source>
</evidence>
<evidence type="ECO:0000313" key="1">
    <source>
        <dbReference type="EMBL" id="KAJ1136002.1"/>
    </source>
</evidence>
<keyword evidence="2" id="KW-1185">Reference proteome</keyword>
<reference evidence="1" key="1">
    <citation type="journal article" date="2022" name="bioRxiv">
        <title>Sequencing and chromosome-scale assembly of the giantPleurodeles waltlgenome.</title>
        <authorList>
            <person name="Brown T."/>
            <person name="Elewa A."/>
            <person name="Iarovenko S."/>
            <person name="Subramanian E."/>
            <person name="Araus A.J."/>
            <person name="Petzold A."/>
            <person name="Susuki M."/>
            <person name="Suzuki K.-i.T."/>
            <person name="Hayashi T."/>
            <person name="Toyoda A."/>
            <person name="Oliveira C."/>
            <person name="Osipova E."/>
            <person name="Leigh N.D."/>
            <person name="Simon A."/>
            <person name="Yun M.H."/>
        </authorList>
    </citation>
    <scope>NUCLEOTIDE SEQUENCE</scope>
    <source>
        <strain evidence="1">20211129_DDA</strain>
        <tissue evidence="1">Liver</tissue>
    </source>
</reference>
<organism evidence="1 2">
    <name type="scientific">Pleurodeles waltl</name>
    <name type="common">Iberian ribbed newt</name>
    <dbReference type="NCBI Taxonomy" id="8319"/>
    <lineage>
        <taxon>Eukaryota</taxon>
        <taxon>Metazoa</taxon>
        <taxon>Chordata</taxon>
        <taxon>Craniata</taxon>
        <taxon>Vertebrata</taxon>
        <taxon>Euteleostomi</taxon>
        <taxon>Amphibia</taxon>
        <taxon>Batrachia</taxon>
        <taxon>Caudata</taxon>
        <taxon>Salamandroidea</taxon>
        <taxon>Salamandridae</taxon>
        <taxon>Pleurodelinae</taxon>
        <taxon>Pleurodeles</taxon>
    </lineage>
</organism>